<evidence type="ECO:0000256" key="2">
    <source>
        <dbReference type="ARBA" id="ARBA00022679"/>
    </source>
</evidence>
<dbReference type="GO" id="GO:0006629">
    <property type="term" value="P:lipid metabolic process"/>
    <property type="evidence" value="ECO:0007669"/>
    <property type="project" value="UniProtKB-KW"/>
</dbReference>
<dbReference type="Proteomes" id="UP000018851">
    <property type="component" value="Chromosome"/>
</dbReference>
<dbReference type="AlphaFoldDB" id="W0ABM8"/>
<dbReference type="InterPro" id="IPR002123">
    <property type="entry name" value="Plipid/glycerol_acylTrfase"/>
</dbReference>
<evidence type="ECO:0000259" key="8">
    <source>
        <dbReference type="SMART" id="SM00563"/>
    </source>
</evidence>
<dbReference type="SMART" id="SM00563">
    <property type="entry name" value="PlsC"/>
    <property type="match status" value="1"/>
</dbReference>
<keyword evidence="4" id="KW-1133">Transmembrane helix</keyword>
<evidence type="ECO:0000256" key="3">
    <source>
        <dbReference type="ARBA" id="ARBA00022692"/>
    </source>
</evidence>
<keyword evidence="3" id="KW-0812">Transmembrane</keyword>
<dbReference type="EMBL" id="CP006644">
    <property type="protein sequence ID" value="AHE54476.1"/>
    <property type="molecule type" value="Genomic_DNA"/>
</dbReference>
<evidence type="ECO:0000313" key="9">
    <source>
        <dbReference type="EMBL" id="AHE54476.1"/>
    </source>
</evidence>
<comment type="subcellular location">
    <subcellularLocation>
        <location evidence="1">Membrane</location>
    </subcellularLocation>
</comment>
<organism evidence="9 10">
    <name type="scientific">Sphingomonas sanxanigenens DSM 19645 = NX02</name>
    <dbReference type="NCBI Taxonomy" id="1123269"/>
    <lineage>
        <taxon>Bacteria</taxon>
        <taxon>Pseudomonadati</taxon>
        <taxon>Pseudomonadota</taxon>
        <taxon>Alphaproteobacteria</taxon>
        <taxon>Sphingomonadales</taxon>
        <taxon>Sphingomonadaceae</taxon>
        <taxon>Sphingomonas</taxon>
    </lineage>
</organism>
<dbReference type="SUPFAM" id="SSF69593">
    <property type="entry name" value="Glycerol-3-phosphate (1)-acyltransferase"/>
    <property type="match status" value="1"/>
</dbReference>
<dbReference type="Pfam" id="PF01553">
    <property type="entry name" value="Acyltransferase"/>
    <property type="match status" value="1"/>
</dbReference>
<keyword evidence="5" id="KW-0443">Lipid metabolism</keyword>
<evidence type="ECO:0000256" key="5">
    <source>
        <dbReference type="ARBA" id="ARBA00023098"/>
    </source>
</evidence>
<dbReference type="PANTHER" id="PTHR23063">
    <property type="entry name" value="PHOSPHOLIPID ACYLTRANSFERASE"/>
    <property type="match status" value="1"/>
</dbReference>
<keyword evidence="6" id="KW-0472">Membrane</keyword>
<protein>
    <recommendedName>
        <fullName evidence="8">Phospholipid/glycerol acyltransferase domain-containing protein</fullName>
    </recommendedName>
</protein>
<evidence type="ECO:0000256" key="7">
    <source>
        <dbReference type="ARBA" id="ARBA00023315"/>
    </source>
</evidence>
<evidence type="ECO:0000256" key="1">
    <source>
        <dbReference type="ARBA" id="ARBA00004370"/>
    </source>
</evidence>
<dbReference type="CDD" id="cd07989">
    <property type="entry name" value="LPLAT_AGPAT-like"/>
    <property type="match status" value="1"/>
</dbReference>
<keyword evidence="7" id="KW-0012">Acyltransferase</keyword>
<dbReference type="KEGG" id="ssan:NX02_13925"/>
<sequence>MFAARVATLLFLVILCVALHVLWRLAGQVSPWPRRFLQAVAWVAGARVTIVGAPVTHDVFYVANHLGWIDIPVIAGASGAAFVAQDGIARAPVVGWLASLNNTIFVSRSDRLAVGEQIEALRVAVSVHQPVTIFPEGTTTDGSHLLPFKPALFAVMAPPPRAMLVQPLLLDYGAAGPEIAWIGEEKGDENAIRVLRRHRPYRVTLHFLEPFDPATLPGRKAVAAEARARIQSALTASKRPLPSV</sequence>
<name>W0ABM8_9SPHN</name>
<dbReference type="eggNOG" id="COG0204">
    <property type="taxonomic scope" value="Bacteria"/>
</dbReference>
<gene>
    <name evidence="9" type="ORF">NX02_13925</name>
</gene>
<accession>W0ABM8</accession>
<dbReference type="GO" id="GO:0016020">
    <property type="term" value="C:membrane"/>
    <property type="evidence" value="ECO:0007669"/>
    <property type="project" value="UniProtKB-SubCell"/>
</dbReference>
<evidence type="ECO:0000256" key="4">
    <source>
        <dbReference type="ARBA" id="ARBA00022989"/>
    </source>
</evidence>
<dbReference type="PANTHER" id="PTHR23063:SF52">
    <property type="entry name" value="LYSOPHOSPHATIDYLCHOLINE ACYLTRANSFERASE"/>
    <property type="match status" value="1"/>
</dbReference>
<keyword evidence="2" id="KW-0808">Transferase</keyword>
<reference evidence="9 10" key="1">
    <citation type="submission" date="2013-07" db="EMBL/GenBank/DDBJ databases">
        <title>Completed genome of Sphingomonas sanxanigenens NX02.</title>
        <authorList>
            <person name="Ma T."/>
            <person name="Huang H."/>
            <person name="Wu M."/>
            <person name="Li X."/>
            <person name="Li G."/>
        </authorList>
    </citation>
    <scope>NUCLEOTIDE SEQUENCE [LARGE SCALE GENOMIC DNA]</scope>
    <source>
        <strain evidence="9 10">NX02</strain>
    </source>
</reference>
<keyword evidence="10" id="KW-1185">Reference proteome</keyword>
<feature type="domain" description="Phospholipid/glycerol acyltransferase" evidence="8">
    <location>
        <begin position="59"/>
        <end position="173"/>
    </location>
</feature>
<evidence type="ECO:0000256" key="6">
    <source>
        <dbReference type="ARBA" id="ARBA00023136"/>
    </source>
</evidence>
<dbReference type="STRING" id="1123269.NX02_13925"/>
<dbReference type="HOGENOM" id="CLU_027938_0_1_5"/>
<dbReference type="PATRIC" id="fig|1123269.5.peg.2711"/>
<proteinExistence type="predicted"/>
<evidence type="ECO:0000313" key="10">
    <source>
        <dbReference type="Proteomes" id="UP000018851"/>
    </source>
</evidence>
<dbReference type="GO" id="GO:0016746">
    <property type="term" value="F:acyltransferase activity"/>
    <property type="evidence" value="ECO:0007669"/>
    <property type="project" value="UniProtKB-KW"/>
</dbReference>